<accession>A0A7S1PTQ2</accession>
<evidence type="ECO:0000259" key="9">
    <source>
        <dbReference type="PROSITE" id="PS50859"/>
    </source>
</evidence>
<keyword evidence="5" id="KW-0449">Lipoprotein</keyword>
<name>A0A7S1PTQ2_NEODS</name>
<keyword evidence="2" id="KW-0488">Methylation</keyword>
<dbReference type="PANTHER" id="PTHR45806:SF1">
    <property type="entry name" value="SYNAPTOBREVIN HOMOLOG YKT6"/>
    <property type="match status" value="1"/>
</dbReference>
<evidence type="ECO:0000313" key="11">
    <source>
        <dbReference type="EMBL" id="CAD9098539.1"/>
    </source>
</evidence>
<keyword evidence="3" id="KW-0472">Membrane</keyword>
<dbReference type="Gene3D" id="3.30.450.50">
    <property type="entry name" value="Longin domain"/>
    <property type="match status" value="1"/>
</dbReference>
<feature type="domain" description="V-SNARE coiled-coil homology" evidence="10">
    <location>
        <begin position="142"/>
        <end position="202"/>
    </location>
</feature>
<evidence type="ECO:0000256" key="4">
    <source>
        <dbReference type="ARBA" id="ARBA00023139"/>
    </source>
</evidence>
<evidence type="ECO:0000256" key="3">
    <source>
        <dbReference type="ARBA" id="ARBA00023136"/>
    </source>
</evidence>
<dbReference type="Gene3D" id="1.20.5.110">
    <property type="match status" value="1"/>
</dbReference>
<evidence type="ECO:0008006" key="12">
    <source>
        <dbReference type="Google" id="ProtNLM"/>
    </source>
</evidence>
<evidence type="ECO:0000256" key="1">
    <source>
        <dbReference type="ARBA" id="ARBA00008025"/>
    </source>
</evidence>
<dbReference type="InterPro" id="IPR011012">
    <property type="entry name" value="Longin-like_dom_sf"/>
</dbReference>
<evidence type="ECO:0000256" key="2">
    <source>
        <dbReference type="ARBA" id="ARBA00022481"/>
    </source>
</evidence>
<dbReference type="GO" id="GO:0006888">
    <property type="term" value="P:endoplasmic reticulum to Golgi vesicle-mediated transport"/>
    <property type="evidence" value="ECO:0007669"/>
    <property type="project" value="TreeGrafter"/>
</dbReference>
<dbReference type="GO" id="GO:0005794">
    <property type="term" value="C:Golgi apparatus"/>
    <property type="evidence" value="ECO:0007669"/>
    <property type="project" value="TreeGrafter"/>
</dbReference>
<keyword evidence="4" id="KW-0564">Palmitate</keyword>
<protein>
    <recommendedName>
        <fullName evidence="12">V-SNARE coiled-coil homology domain-containing protein</fullName>
    </recommendedName>
</protein>
<evidence type="ECO:0000256" key="7">
    <source>
        <dbReference type="ARBA" id="ARBA00046278"/>
    </source>
</evidence>
<reference evidence="11" key="1">
    <citation type="submission" date="2021-01" db="EMBL/GenBank/DDBJ databases">
        <authorList>
            <person name="Corre E."/>
            <person name="Pelletier E."/>
            <person name="Niang G."/>
            <person name="Scheremetjew M."/>
            <person name="Finn R."/>
            <person name="Kale V."/>
            <person name="Holt S."/>
            <person name="Cochrane G."/>
            <person name="Meng A."/>
            <person name="Brown T."/>
            <person name="Cohen L."/>
        </authorList>
    </citation>
    <scope>NUCLEOTIDE SEQUENCE</scope>
    <source>
        <strain evidence="11">CCAP 1951/1</strain>
    </source>
</reference>
<dbReference type="InterPro" id="IPR042855">
    <property type="entry name" value="V_SNARE_CC"/>
</dbReference>
<dbReference type="PANTHER" id="PTHR45806">
    <property type="entry name" value="SYNAPTOBREVIN HOMOLOG YKT6"/>
    <property type="match status" value="1"/>
</dbReference>
<feature type="domain" description="Longin" evidence="9">
    <location>
        <begin position="7"/>
        <end position="109"/>
    </location>
</feature>
<dbReference type="CDD" id="cd14824">
    <property type="entry name" value="Longin"/>
    <property type="match status" value="1"/>
</dbReference>
<evidence type="ECO:0000256" key="6">
    <source>
        <dbReference type="ARBA" id="ARBA00023289"/>
    </source>
</evidence>
<dbReference type="PROSITE" id="PS50892">
    <property type="entry name" value="V_SNARE"/>
    <property type="match status" value="1"/>
</dbReference>
<dbReference type="SUPFAM" id="SSF64356">
    <property type="entry name" value="SNARE-like"/>
    <property type="match status" value="1"/>
</dbReference>
<evidence type="ECO:0000256" key="5">
    <source>
        <dbReference type="ARBA" id="ARBA00023288"/>
    </source>
</evidence>
<gene>
    <name evidence="11" type="ORF">NDES1114_LOCUS5923</name>
</gene>
<keyword evidence="8" id="KW-0175">Coiled coil</keyword>
<dbReference type="AlphaFoldDB" id="A0A7S1PTQ2"/>
<sequence length="203" mass="22451">MKLYAIMIVKVDPGATGEPVVCCQATDVSDVGMFQRSAAREFLVFFSRTVAKRVTPLSRTQVTEQGRVLFAHSFAGGRLVATAIGDDEYNGRVAFSMLSTVEQQFQDTFRGRWEGVSKDDALSFPYLGETLAKYQKPEEADKILKIQRDIDDTKVVLHSAIDQVLERGEKIDNLVEISGDLSMASKGFYKSAKKTNSTCCVVC</sequence>
<dbReference type="EMBL" id="HBGF01008837">
    <property type="protein sequence ID" value="CAD9098539.1"/>
    <property type="molecule type" value="Transcribed_RNA"/>
</dbReference>
<dbReference type="Pfam" id="PF13774">
    <property type="entry name" value="Longin"/>
    <property type="match status" value="1"/>
</dbReference>
<organism evidence="11">
    <name type="scientific">Neobodo designis</name>
    <name type="common">Flagellated protozoan</name>
    <name type="synonym">Bodo designis</name>
    <dbReference type="NCBI Taxonomy" id="312471"/>
    <lineage>
        <taxon>Eukaryota</taxon>
        <taxon>Discoba</taxon>
        <taxon>Euglenozoa</taxon>
        <taxon>Kinetoplastea</taxon>
        <taxon>Metakinetoplastina</taxon>
        <taxon>Neobodonida</taxon>
        <taxon>Neobodo</taxon>
    </lineage>
</organism>
<dbReference type="InterPro" id="IPR010908">
    <property type="entry name" value="Longin_dom"/>
</dbReference>
<proteinExistence type="inferred from homology"/>
<dbReference type="SUPFAM" id="SSF58038">
    <property type="entry name" value="SNARE fusion complex"/>
    <property type="match status" value="1"/>
</dbReference>
<dbReference type="SMART" id="SM01270">
    <property type="entry name" value="Longin"/>
    <property type="match status" value="1"/>
</dbReference>
<evidence type="ECO:0000259" key="10">
    <source>
        <dbReference type="PROSITE" id="PS50892"/>
    </source>
</evidence>
<dbReference type="Pfam" id="PF00957">
    <property type="entry name" value="Synaptobrevin"/>
    <property type="match status" value="1"/>
</dbReference>
<keyword evidence="6" id="KW-0636">Prenylation</keyword>
<dbReference type="PROSITE" id="PS50859">
    <property type="entry name" value="LONGIN"/>
    <property type="match status" value="1"/>
</dbReference>
<dbReference type="GO" id="GO:0005484">
    <property type="term" value="F:SNAP receptor activity"/>
    <property type="evidence" value="ECO:0007669"/>
    <property type="project" value="TreeGrafter"/>
</dbReference>
<evidence type="ECO:0000256" key="8">
    <source>
        <dbReference type="PROSITE-ProRule" id="PRU00290"/>
    </source>
</evidence>
<comment type="subcellular location">
    <subcellularLocation>
        <location evidence="7">Endomembrane system</location>
        <topology evidence="7">Lipid-anchor</topology>
        <orientation evidence="7">Cytoplasmic side</orientation>
    </subcellularLocation>
</comment>
<comment type="similarity">
    <text evidence="1">Belongs to the synaptobrevin family.</text>
</comment>